<dbReference type="NCBIfam" id="NF005568">
    <property type="entry name" value="PRK07239.1"/>
    <property type="match status" value="1"/>
</dbReference>
<dbReference type="SUPFAM" id="SSF69618">
    <property type="entry name" value="HemD-like"/>
    <property type="match status" value="1"/>
</dbReference>
<sequence>MSFGGKDVCMDESRSDRSGQLAGCRVVLTAQRKAEQFASALERHGVTIVHAPTLAVIPNIDDPELVARTRALIDARPDVIVVTTGVGFNGWAEVAEAEGLSEQWHAMLTGARIIARGPKARGAIKAAGLTAAWVAESETNSEIQEVLLEEGVRGLRIAVQHHGAGADGLDDAFAAAGAEVSSLVVYRWGPAPDPEAVAAAVGLVADRRCDAVAFTSAPGATAFLKVARDQGVLPQIVASFNDERGVLAAAVGNVTAAPLWDHGISTVIPDRFRLGALVRTLVTELTSARRAGAED</sequence>
<dbReference type="Proteomes" id="UP000234289">
    <property type="component" value="Unassembled WGS sequence"/>
</dbReference>
<dbReference type="Pfam" id="PF02602">
    <property type="entry name" value="HEM4"/>
    <property type="match status" value="1"/>
</dbReference>
<dbReference type="EC" id="4.2.1.75" evidence="2"/>
<dbReference type="CDD" id="cd06578">
    <property type="entry name" value="HemD"/>
    <property type="match status" value="1"/>
</dbReference>
<dbReference type="InterPro" id="IPR039793">
    <property type="entry name" value="UROS/Hem4"/>
</dbReference>
<gene>
    <name evidence="2" type="ORF">BAUR920_03387</name>
</gene>
<name>A0A2H1KNQ7_BREAU</name>
<dbReference type="PANTHER" id="PTHR40082">
    <property type="entry name" value="BLR5956 PROTEIN"/>
    <property type="match status" value="1"/>
</dbReference>
<dbReference type="GO" id="GO:0004852">
    <property type="term" value="F:uroporphyrinogen-III synthase activity"/>
    <property type="evidence" value="ECO:0007669"/>
    <property type="project" value="UniProtKB-EC"/>
</dbReference>
<organism evidence="2 3">
    <name type="scientific">Brevibacterium aurantiacum</name>
    <dbReference type="NCBI Taxonomy" id="273384"/>
    <lineage>
        <taxon>Bacteria</taxon>
        <taxon>Bacillati</taxon>
        <taxon>Actinomycetota</taxon>
        <taxon>Actinomycetes</taxon>
        <taxon>Micrococcales</taxon>
        <taxon>Brevibacteriaceae</taxon>
        <taxon>Brevibacterium</taxon>
    </lineage>
</organism>
<dbReference type="PANTHER" id="PTHR40082:SF1">
    <property type="entry name" value="BLR5956 PROTEIN"/>
    <property type="match status" value="1"/>
</dbReference>
<dbReference type="EMBL" id="FXZG01000030">
    <property type="protein sequence ID" value="SMY01174.1"/>
    <property type="molecule type" value="Genomic_DNA"/>
</dbReference>
<proteinExistence type="predicted"/>
<dbReference type="InterPro" id="IPR036108">
    <property type="entry name" value="4pyrrol_syn_uPrphyn_synt_sf"/>
</dbReference>
<feature type="domain" description="Tetrapyrrole biosynthesis uroporphyrinogen III synthase" evidence="1">
    <location>
        <begin position="36"/>
        <end position="278"/>
    </location>
</feature>
<keyword evidence="2" id="KW-0456">Lyase</keyword>
<dbReference type="GO" id="GO:0006780">
    <property type="term" value="P:uroporphyrinogen III biosynthetic process"/>
    <property type="evidence" value="ECO:0007669"/>
    <property type="project" value="InterPro"/>
</dbReference>
<dbReference type="AlphaFoldDB" id="A0A2H1KNQ7"/>
<evidence type="ECO:0000313" key="3">
    <source>
        <dbReference type="Proteomes" id="UP000234289"/>
    </source>
</evidence>
<protein>
    <submittedName>
        <fullName evidence="2">Uroporphyrinogen-III synthase</fullName>
        <ecNumber evidence="2">4.2.1.75</ecNumber>
    </submittedName>
</protein>
<evidence type="ECO:0000259" key="1">
    <source>
        <dbReference type="Pfam" id="PF02602"/>
    </source>
</evidence>
<dbReference type="Gene3D" id="3.40.50.10090">
    <property type="match status" value="2"/>
</dbReference>
<reference evidence="3" key="1">
    <citation type="submission" date="2017-03" db="EMBL/GenBank/DDBJ databases">
        <authorList>
            <person name="Monnet C."/>
        </authorList>
    </citation>
    <scope>NUCLEOTIDE SEQUENCE [LARGE SCALE GENOMIC DNA]</scope>
    <source>
        <strain evidence="3">CNRZ 920</strain>
    </source>
</reference>
<evidence type="ECO:0000313" key="2">
    <source>
        <dbReference type="EMBL" id="SMY01174.1"/>
    </source>
</evidence>
<dbReference type="InterPro" id="IPR003754">
    <property type="entry name" value="4pyrrol_synth_uPrphyn_synth"/>
</dbReference>
<accession>A0A2H1KNQ7</accession>